<organism evidence="1 2">
    <name type="scientific">Serratia aquatilis</name>
    <dbReference type="NCBI Taxonomy" id="1737515"/>
    <lineage>
        <taxon>Bacteria</taxon>
        <taxon>Pseudomonadati</taxon>
        <taxon>Pseudomonadota</taxon>
        <taxon>Gammaproteobacteria</taxon>
        <taxon>Enterobacterales</taxon>
        <taxon>Yersiniaceae</taxon>
        <taxon>Serratia</taxon>
    </lineage>
</organism>
<dbReference type="InterPro" id="IPR010411">
    <property type="entry name" value="TAC_Gp13-like"/>
</dbReference>
<protein>
    <submittedName>
        <fullName evidence="1">Phage tail assembly chaperone</fullName>
    </submittedName>
</protein>
<dbReference type="Pfam" id="PF06222">
    <property type="entry name" value="Phage_TAC_1"/>
    <property type="match status" value="1"/>
</dbReference>
<keyword evidence="2" id="KW-1185">Reference proteome</keyword>
<dbReference type="Gene3D" id="3.30.2220.20">
    <property type="entry name" value="Phage tail assembly chaperone gp13-like"/>
    <property type="match status" value="1"/>
</dbReference>
<dbReference type="Proteomes" id="UP001589792">
    <property type="component" value="Unassembled WGS sequence"/>
</dbReference>
<accession>A0ABV6EGE4</accession>
<dbReference type="RefSeq" id="WP_380677290.1">
    <property type="nucleotide sequence ID" value="NZ_CP173186.1"/>
</dbReference>
<reference evidence="1 2" key="1">
    <citation type="submission" date="2024-09" db="EMBL/GenBank/DDBJ databases">
        <authorList>
            <person name="Sun Q."/>
            <person name="Mori K."/>
        </authorList>
    </citation>
    <scope>NUCLEOTIDE SEQUENCE [LARGE SCALE GENOMIC DNA]</scope>
    <source>
        <strain evidence="1 2">CCM 8626</strain>
    </source>
</reference>
<gene>
    <name evidence="1" type="ORF">ACFFJ3_16475</name>
</gene>
<proteinExistence type="predicted"/>
<name>A0ABV6EGE4_9GAMM</name>
<evidence type="ECO:0000313" key="2">
    <source>
        <dbReference type="Proteomes" id="UP001589792"/>
    </source>
</evidence>
<evidence type="ECO:0000313" key="1">
    <source>
        <dbReference type="EMBL" id="MFC0228067.1"/>
    </source>
</evidence>
<dbReference type="EMBL" id="JBHLXG010000018">
    <property type="protein sequence ID" value="MFC0228067.1"/>
    <property type="molecule type" value="Genomic_DNA"/>
</dbReference>
<dbReference type="InterPro" id="IPR038556">
    <property type="entry name" value="TAC_Gp13-like_sf"/>
</dbReference>
<comment type="caution">
    <text evidence="1">The sequence shown here is derived from an EMBL/GenBank/DDBJ whole genome shotgun (WGS) entry which is preliminary data.</text>
</comment>
<sequence>MAKIDLRALISAPMAGFRTKEVCVAEWGGAKVILREPSQQAWGLWRDIITPVPAEEGKEPAKLSISEETQRNLRADALLFTQVLLDEKFQPVFLQENIDQVIDFYGPVHARLLSQAIELQTSIEEAAKKPASQKPNS</sequence>